<protein>
    <submittedName>
        <fullName evidence="2">Unannotated protein</fullName>
    </submittedName>
</protein>
<dbReference type="Pfam" id="PF13460">
    <property type="entry name" value="NAD_binding_10"/>
    <property type="match status" value="1"/>
</dbReference>
<proteinExistence type="predicted"/>
<accession>A0A6J6A007</accession>
<feature type="domain" description="NAD(P)-binding" evidence="1">
    <location>
        <begin position="6"/>
        <end position="132"/>
    </location>
</feature>
<sequence>MLLVTGATGLIGSELIKALTANGEAVRCLVRDPRRLGAERVRVQIVLGDLADSRSLANATRGVRSVIHMAAAHHDQDSGTIEELGSIATWRLIEAAEAAGAEHFSYFSALGAGRGADTRLLRDKALAEDAVAAARIPTTTFALSLAHSPLDPLSSAIDACSRLGFAPAPGEGRYQPVWVSDIVAGVLAQLALPSGGGHERLEFAGPQALTTLMMTRLIVSSLGRRRPSLPVSPAIARTLLRATGPGPAKVPMIWDEDALLGASMLSKRGADDLRSLGVEARKFSDVLGLD</sequence>
<dbReference type="PANTHER" id="PTHR12126:SF11">
    <property type="entry name" value="NADH DEHYDROGENASE [UBIQUINONE] 1 ALPHA SUBCOMPLEX SUBUNIT 9, MITOCHONDRIAL"/>
    <property type="match status" value="1"/>
</dbReference>
<dbReference type="InterPro" id="IPR016040">
    <property type="entry name" value="NAD(P)-bd_dom"/>
</dbReference>
<dbReference type="EMBL" id="CAESAN010000079">
    <property type="protein sequence ID" value="CAB4344993.1"/>
    <property type="molecule type" value="Genomic_DNA"/>
</dbReference>
<gene>
    <name evidence="2" type="ORF">UFOPK3547_01016</name>
</gene>
<dbReference type="SUPFAM" id="SSF51735">
    <property type="entry name" value="NAD(P)-binding Rossmann-fold domains"/>
    <property type="match status" value="1"/>
</dbReference>
<dbReference type="GO" id="GO:0044877">
    <property type="term" value="F:protein-containing complex binding"/>
    <property type="evidence" value="ECO:0007669"/>
    <property type="project" value="TreeGrafter"/>
</dbReference>
<reference evidence="2" key="1">
    <citation type="submission" date="2020-05" db="EMBL/GenBank/DDBJ databases">
        <authorList>
            <person name="Chiriac C."/>
            <person name="Salcher M."/>
            <person name="Ghai R."/>
            <person name="Kavagutti S V."/>
        </authorList>
    </citation>
    <scope>NUCLEOTIDE SEQUENCE</scope>
</reference>
<dbReference type="Gene3D" id="3.40.50.720">
    <property type="entry name" value="NAD(P)-binding Rossmann-like Domain"/>
    <property type="match status" value="1"/>
</dbReference>
<dbReference type="AlphaFoldDB" id="A0A6J6A007"/>
<evidence type="ECO:0000313" key="2">
    <source>
        <dbReference type="EMBL" id="CAB4344993.1"/>
    </source>
</evidence>
<dbReference type="InterPro" id="IPR036291">
    <property type="entry name" value="NAD(P)-bd_dom_sf"/>
</dbReference>
<organism evidence="2">
    <name type="scientific">freshwater metagenome</name>
    <dbReference type="NCBI Taxonomy" id="449393"/>
    <lineage>
        <taxon>unclassified sequences</taxon>
        <taxon>metagenomes</taxon>
        <taxon>ecological metagenomes</taxon>
    </lineage>
</organism>
<name>A0A6J6A007_9ZZZZ</name>
<dbReference type="InterPro" id="IPR051207">
    <property type="entry name" value="ComplexI_NDUFA9_subunit"/>
</dbReference>
<evidence type="ECO:0000259" key="1">
    <source>
        <dbReference type="Pfam" id="PF13460"/>
    </source>
</evidence>
<dbReference type="PANTHER" id="PTHR12126">
    <property type="entry name" value="NADH-UBIQUINONE OXIDOREDUCTASE 39 KDA SUBUNIT-RELATED"/>
    <property type="match status" value="1"/>
</dbReference>